<protein>
    <submittedName>
        <fullName evidence="2">Uncharacterized protein</fullName>
    </submittedName>
</protein>
<reference evidence="2" key="1">
    <citation type="journal article" date="2019" name="bioRxiv">
        <title>The Genome of the Zebra Mussel, Dreissena polymorpha: A Resource for Invasive Species Research.</title>
        <authorList>
            <person name="McCartney M.A."/>
            <person name="Auch B."/>
            <person name="Kono T."/>
            <person name="Mallez S."/>
            <person name="Zhang Y."/>
            <person name="Obille A."/>
            <person name="Becker A."/>
            <person name="Abrahante J.E."/>
            <person name="Garbe J."/>
            <person name="Badalamenti J.P."/>
            <person name="Herman A."/>
            <person name="Mangelson H."/>
            <person name="Liachko I."/>
            <person name="Sullivan S."/>
            <person name="Sone E.D."/>
            <person name="Koren S."/>
            <person name="Silverstein K.A.T."/>
            <person name="Beckman K.B."/>
            <person name="Gohl D.M."/>
        </authorList>
    </citation>
    <scope>NUCLEOTIDE SEQUENCE</scope>
    <source>
        <strain evidence="2">Duluth1</strain>
        <tissue evidence="2">Whole animal</tissue>
    </source>
</reference>
<evidence type="ECO:0000313" key="3">
    <source>
        <dbReference type="Proteomes" id="UP000828390"/>
    </source>
</evidence>
<feature type="region of interest" description="Disordered" evidence="1">
    <location>
        <begin position="35"/>
        <end position="60"/>
    </location>
</feature>
<proteinExistence type="predicted"/>
<dbReference type="AlphaFoldDB" id="A0A9D4EME2"/>
<sequence>MCPRAGHGRRDASASAIGPHVRALLGLHITVTYRPGPSNDLKQPIVTQKQGKADGPHRRGHEKAVMLQIKPQYNINNTQC</sequence>
<evidence type="ECO:0000313" key="2">
    <source>
        <dbReference type="EMBL" id="KAH3782605.1"/>
    </source>
</evidence>
<evidence type="ECO:0000256" key="1">
    <source>
        <dbReference type="SAM" id="MobiDB-lite"/>
    </source>
</evidence>
<organism evidence="2 3">
    <name type="scientific">Dreissena polymorpha</name>
    <name type="common">Zebra mussel</name>
    <name type="synonym">Mytilus polymorpha</name>
    <dbReference type="NCBI Taxonomy" id="45954"/>
    <lineage>
        <taxon>Eukaryota</taxon>
        <taxon>Metazoa</taxon>
        <taxon>Spiralia</taxon>
        <taxon>Lophotrochozoa</taxon>
        <taxon>Mollusca</taxon>
        <taxon>Bivalvia</taxon>
        <taxon>Autobranchia</taxon>
        <taxon>Heteroconchia</taxon>
        <taxon>Euheterodonta</taxon>
        <taxon>Imparidentia</taxon>
        <taxon>Neoheterodontei</taxon>
        <taxon>Myida</taxon>
        <taxon>Dreissenoidea</taxon>
        <taxon>Dreissenidae</taxon>
        <taxon>Dreissena</taxon>
    </lineage>
</organism>
<comment type="caution">
    <text evidence="2">The sequence shown here is derived from an EMBL/GenBank/DDBJ whole genome shotgun (WGS) entry which is preliminary data.</text>
</comment>
<gene>
    <name evidence="2" type="ORF">DPMN_160523</name>
</gene>
<dbReference type="EMBL" id="JAIWYP010000008">
    <property type="protein sequence ID" value="KAH3782605.1"/>
    <property type="molecule type" value="Genomic_DNA"/>
</dbReference>
<accession>A0A9D4EME2</accession>
<keyword evidence="3" id="KW-1185">Reference proteome</keyword>
<dbReference type="Proteomes" id="UP000828390">
    <property type="component" value="Unassembled WGS sequence"/>
</dbReference>
<name>A0A9D4EME2_DREPO</name>
<reference evidence="2" key="2">
    <citation type="submission" date="2020-11" db="EMBL/GenBank/DDBJ databases">
        <authorList>
            <person name="McCartney M.A."/>
            <person name="Auch B."/>
            <person name="Kono T."/>
            <person name="Mallez S."/>
            <person name="Becker A."/>
            <person name="Gohl D.M."/>
            <person name="Silverstein K.A.T."/>
            <person name="Koren S."/>
            <person name="Bechman K.B."/>
            <person name="Herman A."/>
            <person name="Abrahante J.E."/>
            <person name="Garbe J."/>
        </authorList>
    </citation>
    <scope>NUCLEOTIDE SEQUENCE</scope>
    <source>
        <strain evidence="2">Duluth1</strain>
        <tissue evidence="2">Whole animal</tissue>
    </source>
</reference>